<feature type="region of interest" description="Disordered" evidence="1">
    <location>
        <begin position="1"/>
        <end position="23"/>
    </location>
</feature>
<comment type="caution">
    <text evidence="2">The sequence shown here is derived from an EMBL/GenBank/DDBJ whole genome shotgun (WGS) entry which is preliminary data.</text>
</comment>
<name>A0A2P5B866_PARAD</name>
<dbReference type="EMBL" id="JXTB01000340">
    <property type="protein sequence ID" value="PON44983.1"/>
    <property type="molecule type" value="Genomic_DNA"/>
</dbReference>
<protein>
    <submittedName>
        <fullName evidence="2">Uncharacterized protein</fullName>
    </submittedName>
</protein>
<evidence type="ECO:0000313" key="2">
    <source>
        <dbReference type="EMBL" id="PON44983.1"/>
    </source>
</evidence>
<keyword evidence="3" id="KW-1185">Reference proteome</keyword>
<accession>A0A2P5B866</accession>
<gene>
    <name evidence="2" type="ORF">PanWU01x14_262710</name>
</gene>
<dbReference type="AlphaFoldDB" id="A0A2P5B866"/>
<sequence>GNDWTHRDSPRGRGHEGPFRDPRTPCICNRLRRRGVDETHHPVLGVGKPARGPPRSEVGQTKGCQILDGGGATV</sequence>
<proteinExistence type="predicted"/>
<evidence type="ECO:0000313" key="3">
    <source>
        <dbReference type="Proteomes" id="UP000237105"/>
    </source>
</evidence>
<feature type="region of interest" description="Disordered" evidence="1">
    <location>
        <begin position="39"/>
        <end position="74"/>
    </location>
</feature>
<reference evidence="3" key="1">
    <citation type="submission" date="2016-06" db="EMBL/GenBank/DDBJ databases">
        <title>Parallel loss of symbiosis genes in relatives of nitrogen-fixing non-legume Parasponia.</title>
        <authorList>
            <person name="Van Velzen R."/>
            <person name="Holmer R."/>
            <person name="Bu F."/>
            <person name="Rutten L."/>
            <person name="Van Zeijl A."/>
            <person name="Liu W."/>
            <person name="Santuari L."/>
            <person name="Cao Q."/>
            <person name="Sharma T."/>
            <person name="Shen D."/>
            <person name="Roswanjaya Y."/>
            <person name="Wardhani T."/>
            <person name="Kalhor M.S."/>
            <person name="Jansen J."/>
            <person name="Van den Hoogen J."/>
            <person name="Gungor B."/>
            <person name="Hartog M."/>
            <person name="Hontelez J."/>
            <person name="Verver J."/>
            <person name="Yang W.-C."/>
            <person name="Schijlen E."/>
            <person name="Repin R."/>
            <person name="Schilthuizen M."/>
            <person name="Schranz E."/>
            <person name="Heidstra R."/>
            <person name="Miyata K."/>
            <person name="Fedorova E."/>
            <person name="Kohlen W."/>
            <person name="Bisseling T."/>
            <person name="Smit S."/>
            <person name="Geurts R."/>
        </authorList>
    </citation>
    <scope>NUCLEOTIDE SEQUENCE [LARGE SCALE GENOMIC DNA]</scope>
    <source>
        <strain evidence="3">cv. WU1-14</strain>
    </source>
</reference>
<feature type="non-terminal residue" evidence="2">
    <location>
        <position position="1"/>
    </location>
</feature>
<organism evidence="2 3">
    <name type="scientific">Parasponia andersonii</name>
    <name type="common">Sponia andersonii</name>
    <dbReference type="NCBI Taxonomy" id="3476"/>
    <lineage>
        <taxon>Eukaryota</taxon>
        <taxon>Viridiplantae</taxon>
        <taxon>Streptophyta</taxon>
        <taxon>Embryophyta</taxon>
        <taxon>Tracheophyta</taxon>
        <taxon>Spermatophyta</taxon>
        <taxon>Magnoliopsida</taxon>
        <taxon>eudicotyledons</taxon>
        <taxon>Gunneridae</taxon>
        <taxon>Pentapetalae</taxon>
        <taxon>rosids</taxon>
        <taxon>fabids</taxon>
        <taxon>Rosales</taxon>
        <taxon>Cannabaceae</taxon>
        <taxon>Parasponia</taxon>
    </lineage>
</organism>
<evidence type="ECO:0000256" key="1">
    <source>
        <dbReference type="SAM" id="MobiDB-lite"/>
    </source>
</evidence>
<dbReference type="Proteomes" id="UP000237105">
    <property type="component" value="Unassembled WGS sequence"/>
</dbReference>